<sequence length="271" mass="29794">MEKIFVDGFFTIARQHRVCQDYAIAAAEPLPLLALSDGCSSSPDTDIGSRLLVKSAEKVIRSTTPASTSSLPTYQELGSAILANAVAAAECLALRRSALDATLLLAFAHSDAVTVMMYGDGYLAAMRKDGSLEYISVSYNDNMPYYLNYWTDEPRKRQYLAESHNGKEVVSITTYSGQQQETRRADYDAPLVWTFPASDYRLVALCSDGVTAFSSIETGQIAPVNQILEGLLTFKTTAGEFVTRRAKRLLKELDKQNIFPADDLSVAAMLW</sequence>
<reference evidence="2" key="1">
    <citation type="journal article" date="2015" name="PeerJ">
        <title>First genomic representation of candidate bacterial phylum KSB3 points to enhanced environmental sensing as a trigger of wastewater bulking.</title>
        <authorList>
            <person name="Sekiguchi Y."/>
            <person name="Ohashi A."/>
            <person name="Parks D.H."/>
            <person name="Yamauchi T."/>
            <person name="Tyson G.W."/>
            <person name="Hugenholtz P."/>
        </authorList>
    </citation>
    <scope>NUCLEOTIDE SEQUENCE [LARGE SCALE GENOMIC DNA]</scope>
</reference>
<dbReference type="EMBL" id="DF820457">
    <property type="protein sequence ID" value="GAK51566.1"/>
    <property type="molecule type" value="Genomic_DNA"/>
</dbReference>
<evidence type="ECO:0000259" key="1">
    <source>
        <dbReference type="Pfam" id="PF13672"/>
    </source>
</evidence>
<evidence type="ECO:0000313" key="2">
    <source>
        <dbReference type="EMBL" id="GAK51566.1"/>
    </source>
</evidence>
<dbReference type="InterPro" id="IPR001932">
    <property type="entry name" value="PPM-type_phosphatase-like_dom"/>
</dbReference>
<dbReference type="Pfam" id="PF13672">
    <property type="entry name" value="PP2C_2"/>
    <property type="match status" value="1"/>
</dbReference>
<accession>A0A081BMF0</accession>
<dbReference type="SUPFAM" id="SSF81606">
    <property type="entry name" value="PP2C-like"/>
    <property type="match status" value="1"/>
</dbReference>
<proteinExistence type="predicted"/>
<organism evidence="2">
    <name type="scientific">Candidatus Moduliflexus flocculans</name>
    <dbReference type="NCBI Taxonomy" id="1499966"/>
    <lineage>
        <taxon>Bacteria</taxon>
        <taxon>Candidatus Moduliflexota</taxon>
        <taxon>Candidatus Moduliflexia</taxon>
        <taxon>Candidatus Moduliflexales</taxon>
        <taxon>Candidatus Moduliflexaceae</taxon>
    </lineage>
</organism>
<protein>
    <recommendedName>
        <fullName evidence="1">PPM-type phosphatase domain-containing protein</fullName>
    </recommendedName>
</protein>
<evidence type="ECO:0000313" key="3">
    <source>
        <dbReference type="Proteomes" id="UP000030700"/>
    </source>
</evidence>
<gene>
    <name evidence="2" type="ORF">U14_02811</name>
</gene>
<dbReference type="Proteomes" id="UP000030700">
    <property type="component" value="Unassembled WGS sequence"/>
</dbReference>
<dbReference type="InterPro" id="IPR036457">
    <property type="entry name" value="PPM-type-like_dom_sf"/>
</dbReference>
<dbReference type="Gene3D" id="3.60.40.10">
    <property type="entry name" value="PPM-type phosphatase domain"/>
    <property type="match status" value="1"/>
</dbReference>
<feature type="domain" description="PPM-type phosphatase" evidence="1">
    <location>
        <begin position="15"/>
        <end position="217"/>
    </location>
</feature>
<dbReference type="AlphaFoldDB" id="A0A081BMF0"/>
<name>A0A081BMF0_9BACT</name>
<dbReference type="HOGENOM" id="CLU_1069340_0_0_0"/>
<keyword evidence="3" id="KW-1185">Reference proteome</keyword>